<evidence type="ECO:0000256" key="5">
    <source>
        <dbReference type="ARBA" id="ARBA00022691"/>
    </source>
</evidence>
<accession>A0AA49Q4M4</accession>
<dbReference type="SUPFAM" id="SSF81799">
    <property type="entry name" value="Putative methyltransferase TM0872, insert domain"/>
    <property type="match status" value="1"/>
</dbReference>
<keyword evidence="6" id="KW-0963">Cytoplasm</keyword>
<dbReference type="SUPFAM" id="SSF53335">
    <property type="entry name" value="S-adenosyl-L-methionine-dependent methyltransferases"/>
    <property type="match status" value="1"/>
</dbReference>
<feature type="binding site" evidence="6">
    <location>
        <begin position="43"/>
        <end position="45"/>
    </location>
    <ligand>
        <name>S-adenosyl-L-methionine</name>
        <dbReference type="ChEBI" id="CHEBI:59789"/>
    </ligand>
</feature>
<reference evidence="8" key="1">
    <citation type="submission" date="2023-07" db="EMBL/GenBank/DDBJ databases">
        <authorList>
            <person name="Haufschild T."/>
            <person name="Kallscheuer N."/>
            <person name="Hammer J."/>
            <person name="Kohn T."/>
            <person name="Kabuu M."/>
            <person name="Jogler M."/>
            <person name="Wohfarth N."/>
            <person name="Heuer A."/>
            <person name="Rohde M."/>
            <person name="van Teeseling M.C.F."/>
            <person name="Jogler C."/>
        </authorList>
    </citation>
    <scope>NUCLEOTIDE SEQUENCE</scope>
    <source>
        <strain evidence="7">Strain 138</strain>
        <strain evidence="8">Strain 318</strain>
    </source>
</reference>
<dbReference type="InterPro" id="IPR002903">
    <property type="entry name" value="RsmH"/>
</dbReference>
<dbReference type="InterPro" id="IPR023397">
    <property type="entry name" value="SAM-dep_MeTrfase_MraW_recog"/>
</dbReference>
<feature type="binding site" evidence="6">
    <location>
        <position position="116"/>
    </location>
    <ligand>
        <name>S-adenosyl-L-methionine</name>
        <dbReference type="ChEBI" id="CHEBI:59789"/>
    </ligand>
</feature>
<dbReference type="KEGG" id="pspc:Strain318_001268"/>
<dbReference type="PANTHER" id="PTHR11265">
    <property type="entry name" value="S-ADENOSYL-METHYLTRANSFERASE MRAW"/>
    <property type="match status" value="1"/>
</dbReference>
<comment type="subcellular location">
    <subcellularLocation>
        <location evidence="6">Cytoplasm</location>
    </subcellularLocation>
</comment>
<evidence type="ECO:0000313" key="7">
    <source>
        <dbReference type="EMBL" id="WKW11996.1"/>
    </source>
</evidence>
<evidence type="ECO:0000256" key="4">
    <source>
        <dbReference type="ARBA" id="ARBA00022679"/>
    </source>
</evidence>
<dbReference type="GO" id="GO:0071424">
    <property type="term" value="F:rRNA (cytosine-N4-)-methyltransferase activity"/>
    <property type="evidence" value="ECO:0007669"/>
    <property type="project" value="UniProtKB-UniRule"/>
</dbReference>
<comment type="similarity">
    <text evidence="1 6">Belongs to the methyltransferase superfamily. RsmH family.</text>
</comment>
<dbReference type="GO" id="GO:0005737">
    <property type="term" value="C:cytoplasm"/>
    <property type="evidence" value="ECO:0007669"/>
    <property type="project" value="UniProtKB-SubCell"/>
</dbReference>
<comment type="catalytic activity">
    <reaction evidence="6">
        <text>cytidine(1402) in 16S rRNA + S-adenosyl-L-methionine = N(4)-methylcytidine(1402) in 16S rRNA + S-adenosyl-L-homocysteine + H(+)</text>
        <dbReference type="Rhea" id="RHEA:42928"/>
        <dbReference type="Rhea" id="RHEA-COMP:10286"/>
        <dbReference type="Rhea" id="RHEA-COMP:10287"/>
        <dbReference type="ChEBI" id="CHEBI:15378"/>
        <dbReference type="ChEBI" id="CHEBI:57856"/>
        <dbReference type="ChEBI" id="CHEBI:59789"/>
        <dbReference type="ChEBI" id="CHEBI:74506"/>
        <dbReference type="ChEBI" id="CHEBI:82748"/>
        <dbReference type="EC" id="2.1.1.199"/>
    </reaction>
</comment>
<keyword evidence="3 6" id="KW-0489">Methyltransferase</keyword>
<keyword evidence="2 6" id="KW-0698">rRNA processing</keyword>
<feature type="binding site" evidence="6">
    <location>
        <position position="109"/>
    </location>
    <ligand>
        <name>S-adenosyl-L-methionine</name>
        <dbReference type="ChEBI" id="CHEBI:59789"/>
    </ligand>
</feature>
<dbReference type="AlphaFoldDB" id="A0AA49JZ30"/>
<feature type="binding site" evidence="6">
    <location>
        <position position="60"/>
    </location>
    <ligand>
        <name>S-adenosyl-L-methionine</name>
        <dbReference type="ChEBI" id="CHEBI:59789"/>
    </ligand>
</feature>
<dbReference type="GO" id="GO:0070475">
    <property type="term" value="P:rRNA base methylation"/>
    <property type="evidence" value="ECO:0007669"/>
    <property type="project" value="UniProtKB-UniRule"/>
</dbReference>
<comment type="function">
    <text evidence="6">Specifically methylates the N4 position of cytidine in position 1402 (C1402) of 16S rRNA.</text>
</comment>
<keyword evidence="5 6" id="KW-0949">S-adenosyl-L-methionine</keyword>
<dbReference type="EMBL" id="CP130613">
    <property type="protein sequence ID" value="WKW14905.1"/>
    <property type="molecule type" value="Genomic_DNA"/>
</dbReference>
<dbReference type="InterPro" id="IPR029063">
    <property type="entry name" value="SAM-dependent_MTases_sf"/>
</dbReference>
<evidence type="ECO:0000313" key="9">
    <source>
        <dbReference type="Proteomes" id="UP001229955"/>
    </source>
</evidence>
<name>A0AA49JZ30_9BACT</name>
<dbReference type="Gene3D" id="3.40.50.150">
    <property type="entry name" value="Vaccinia Virus protein VP39"/>
    <property type="match status" value="1"/>
</dbReference>
<feature type="binding site" evidence="6">
    <location>
        <position position="89"/>
    </location>
    <ligand>
        <name>S-adenosyl-L-methionine</name>
        <dbReference type="ChEBI" id="CHEBI:59789"/>
    </ligand>
</feature>
<evidence type="ECO:0000256" key="3">
    <source>
        <dbReference type="ARBA" id="ARBA00022603"/>
    </source>
</evidence>
<dbReference type="EC" id="2.1.1.199" evidence="6"/>
<accession>A0AA49JZ30</accession>
<sequence>MTTSRTPPLGAHDSDWHAPVLVAEVCAALAECPHVLDGTLGGGGHSEALLQRGHRVTGLDRDASALAIARARLAAFERQGTFMPVQGNHDAIDDVAALAGERFDGILLDLGVSSRQLDDDARGFSFREGVTLDMRMDADAPMTAADWLNESDEAELAQVFKEAGDEPKARRLAKEIVHRRARRPFATSDDLVGAIRAVLGPRSGPADFARLFQAVRIAVNDELGGLSRGLVTLRERLRPGGVMAVIAYHSGEDRVVKHLFRDWSTACTCPPRQPICTCGGVALGDQVTRKPILAGDAEVAANPRARSAHLRVWRRAAAAPPAHGGR</sequence>
<evidence type="ECO:0000256" key="1">
    <source>
        <dbReference type="ARBA" id="ARBA00010396"/>
    </source>
</evidence>
<keyword evidence="9" id="KW-1185">Reference proteome</keyword>
<dbReference type="HAMAP" id="MF_01007">
    <property type="entry name" value="16SrRNA_methyltr_H"/>
    <property type="match status" value="1"/>
</dbReference>
<dbReference type="Proteomes" id="UP001229955">
    <property type="component" value="Chromosome"/>
</dbReference>
<gene>
    <name evidence="6 8" type="primary">rsmH</name>
    <name evidence="7" type="ORF">Strain138_001268</name>
    <name evidence="8" type="ORF">Strain318_001268</name>
</gene>
<evidence type="ECO:0000313" key="8">
    <source>
        <dbReference type="EMBL" id="WKW14905.1"/>
    </source>
</evidence>
<dbReference type="NCBIfam" id="TIGR00006">
    <property type="entry name" value="16S rRNA (cytosine(1402)-N(4))-methyltransferase RsmH"/>
    <property type="match status" value="1"/>
</dbReference>
<dbReference type="RefSeq" id="WP_367887674.1">
    <property type="nucleotide sequence ID" value="NZ_CP130612.1"/>
</dbReference>
<dbReference type="PANTHER" id="PTHR11265:SF0">
    <property type="entry name" value="12S RRNA N4-METHYLCYTIDINE METHYLTRANSFERASE"/>
    <property type="match status" value="1"/>
</dbReference>
<dbReference type="EMBL" id="CP130612">
    <property type="protein sequence ID" value="WKW11996.1"/>
    <property type="molecule type" value="Genomic_DNA"/>
</dbReference>
<keyword evidence="4 6" id="KW-0808">Transferase</keyword>
<dbReference type="PIRSF" id="PIRSF004486">
    <property type="entry name" value="MraW"/>
    <property type="match status" value="1"/>
</dbReference>
<proteinExistence type="inferred from homology"/>
<protein>
    <recommendedName>
        <fullName evidence="6">Ribosomal RNA small subunit methyltransferase H</fullName>
        <ecNumber evidence="6">2.1.1.199</ecNumber>
    </recommendedName>
    <alternativeName>
        <fullName evidence="6">16S rRNA m(4)C1402 methyltransferase</fullName>
    </alternativeName>
    <alternativeName>
        <fullName evidence="6">rRNA (cytosine-N(4)-)-methyltransferase RsmH</fullName>
    </alternativeName>
</protein>
<dbReference type="Pfam" id="PF01795">
    <property type="entry name" value="Methyltransf_5"/>
    <property type="match status" value="1"/>
</dbReference>
<organism evidence="8 9">
    <name type="scientific">Pseudogemmatithrix spongiicola</name>
    <dbReference type="NCBI Taxonomy" id="3062599"/>
    <lineage>
        <taxon>Bacteria</taxon>
        <taxon>Pseudomonadati</taxon>
        <taxon>Gemmatimonadota</taxon>
        <taxon>Gemmatimonadia</taxon>
        <taxon>Gemmatimonadales</taxon>
        <taxon>Gemmatimonadaceae</taxon>
        <taxon>Pseudogemmatithrix</taxon>
    </lineage>
</organism>
<evidence type="ECO:0000256" key="2">
    <source>
        <dbReference type="ARBA" id="ARBA00022552"/>
    </source>
</evidence>
<dbReference type="Gene3D" id="1.10.150.170">
    <property type="entry name" value="Putative methyltransferase TM0872, insert domain"/>
    <property type="match status" value="1"/>
</dbReference>
<evidence type="ECO:0000256" key="6">
    <source>
        <dbReference type="HAMAP-Rule" id="MF_01007"/>
    </source>
</evidence>